<evidence type="ECO:0008006" key="3">
    <source>
        <dbReference type="Google" id="ProtNLM"/>
    </source>
</evidence>
<dbReference type="RefSeq" id="WP_238278872.1">
    <property type="nucleotide sequence ID" value="NZ_BPQL01000045.1"/>
</dbReference>
<proteinExistence type="predicted"/>
<comment type="caution">
    <text evidence="1">The sequence shown here is derived from an EMBL/GenBank/DDBJ whole genome shotgun (WGS) entry which is preliminary data.</text>
</comment>
<dbReference type="Proteomes" id="UP001549145">
    <property type="component" value="Unassembled WGS sequence"/>
</dbReference>
<dbReference type="EMBL" id="JBEPMM010000016">
    <property type="protein sequence ID" value="MET3694651.1"/>
    <property type="molecule type" value="Genomic_DNA"/>
</dbReference>
<protein>
    <recommendedName>
        <fullName evidence="3">Tight adherence protein B</fullName>
    </recommendedName>
</protein>
<keyword evidence="2" id="KW-1185">Reference proteome</keyword>
<reference evidence="1 2" key="1">
    <citation type="submission" date="2024-06" db="EMBL/GenBank/DDBJ databases">
        <title>Genomic Encyclopedia of Type Strains, Phase IV (KMG-IV): sequencing the most valuable type-strain genomes for metagenomic binning, comparative biology and taxonomic classification.</title>
        <authorList>
            <person name="Goeker M."/>
        </authorList>
    </citation>
    <scope>NUCLEOTIDE SEQUENCE [LARGE SCALE GENOMIC DNA]</scope>
    <source>
        <strain evidence="1 2">DSM 21331</strain>
    </source>
</reference>
<gene>
    <name evidence="1" type="ORF">ABID43_004213</name>
</gene>
<organism evidence="1 2">
    <name type="scientific">Methylobacterium goesingense</name>
    <dbReference type="NCBI Taxonomy" id="243690"/>
    <lineage>
        <taxon>Bacteria</taxon>
        <taxon>Pseudomonadati</taxon>
        <taxon>Pseudomonadota</taxon>
        <taxon>Alphaproteobacteria</taxon>
        <taxon>Hyphomicrobiales</taxon>
        <taxon>Methylobacteriaceae</taxon>
        <taxon>Methylobacterium</taxon>
    </lineage>
</organism>
<sequence length="374" mass="37992">MTSRRLRGAAAWIGLLAGGAALAVAAAPVAVPAILAGRLLAAAEDPGALAEIRLERAATPDSLNAELDAALAAEDEDLALSFLALAEARALPVDPTRRARAEALAQGRPLRAARDFALGAVSGEAEGNAGLAGSLAADVTGFGDLRDLLREGGRYARAEPYDPLLLGMALVGLPLTLATWTAGAGAAPRAGMTVLKAAQRGGRLSPALAASLGRTVRAGLDREAVARAVAASARLDLAGARAAAGLAIRPGTVARLTNLAGDTLVLGRRTGQRGVMQALGLARDPADMARAVRLSERLGPRTRAALALLGRGALALGAGLTALASALLAGVMWCFGVALFCRRLGLLLGRAIWRRPPPRMRLEPSGDDGCVRAG</sequence>
<evidence type="ECO:0000313" key="2">
    <source>
        <dbReference type="Proteomes" id="UP001549145"/>
    </source>
</evidence>
<evidence type="ECO:0000313" key="1">
    <source>
        <dbReference type="EMBL" id="MET3694651.1"/>
    </source>
</evidence>
<accession>A0ABV2LD43</accession>
<name>A0ABV2LD43_9HYPH</name>